<dbReference type="OrthoDB" id="411632at2759"/>
<dbReference type="EMBL" id="KV417603">
    <property type="protein sequence ID" value="KZP15542.1"/>
    <property type="molecule type" value="Genomic_DNA"/>
</dbReference>
<proteinExistence type="predicted"/>
<organism evidence="2 3">
    <name type="scientific">Athelia psychrophila</name>
    <dbReference type="NCBI Taxonomy" id="1759441"/>
    <lineage>
        <taxon>Eukaryota</taxon>
        <taxon>Fungi</taxon>
        <taxon>Dikarya</taxon>
        <taxon>Basidiomycota</taxon>
        <taxon>Agaricomycotina</taxon>
        <taxon>Agaricomycetes</taxon>
        <taxon>Agaricomycetidae</taxon>
        <taxon>Atheliales</taxon>
        <taxon>Atheliaceae</taxon>
        <taxon>Athelia</taxon>
    </lineage>
</organism>
<keyword evidence="1" id="KW-1133">Transmembrane helix</keyword>
<protein>
    <submittedName>
        <fullName evidence="2">Uncharacterized protein</fullName>
    </submittedName>
</protein>
<evidence type="ECO:0000313" key="2">
    <source>
        <dbReference type="EMBL" id="KZP15542.1"/>
    </source>
</evidence>
<feature type="transmembrane region" description="Helical" evidence="1">
    <location>
        <begin position="391"/>
        <end position="415"/>
    </location>
</feature>
<sequence>MIVATMPRGKAFLLAILISISALSYWSFESYIHLGFSSATSGFYSQTPTVTAGHIGNKVPGDDGSILLVSAFYPLSKSKHSMGDYSKWLSHFLTQITTPIYFFTTPEMEPIIRQLRGKLPITINTTYLSAFDTPPLEGMRDKYKEIWKLDREQSRHSPELYSIWAAKPFFLDEGMKNSNTEGRFEYAFWTDAGSFRKPHQYTAWPDAKRVKEVWMEGSRQSGMWAEDLFFVPIWSTPDGSMVHWNEEMGPVDNNFSEGSFFGGSATTIRWWRDEYYAYHNAYLARGIFIGKDQTLMNALLMLNPERIITVWFLDWARHSSDDSELETRSIESGNSHGLAKRADPSSLGLCGVSWYYYQFFLASETEREVMSHQWNNDWTSLWHKFRPWKSYWWTVRSISQLLHFSFFMFLFYFILTSQRNPKEFQKEGLGPCRLTRVWAMETFLKERVFGEKWSAPPSTIHS</sequence>
<gene>
    <name evidence="2" type="ORF">FIBSPDRAFT_832721</name>
</gene>
<dbReference type="STRING" id="436010.A0A166E9R8"/>
<keyword evidence="1" id="KW-0472">Membrane</keyword>
<name>A0A166E9R8_9AGAM</name>
<keyword evidence="1" id="KW-0812">Transmembrane</keyword>
<accession>A0A166E9R8</accession>
<evidence type="ECO:0000256" key="1">
    <source>
        <dbReference type="SAM" id="Phobius"/>
    </source>
</evidence>
<evidence type="ECO:0000313" key="3">
    <source>
        <dbReference type="Proteomes" id="UP000076532"/>
    </source>
</evidence>
<keyword evidence="3" id="KW-1185">Reference proteome</keyword>
<dbReference type="Proteomes" id="UP000076532">
    <property type="component" value="Unassembled WGS sequence"/>
</dbReference>
<dbReference type="AlphaFoldDB" id="A0A166E9R8"/>
<reference evidence="2 3" key="1">
    <citation type="journal article" date="2016" name="Mol. Biol. Evol.">
        <title>Comparative Genomics of Early-Diverging Mushroom-Forming Fungi Provides Insights into the Origins of Lignocellulose Decay Capabilities.</title>
        <authorList>
            <person name="Nagy L.G."/>
            <person name="Riley R."/>
            <person name="Tritt A."/>
            <person name="Adam C."/>
            <person name="Daum C."/>
            <person name="Floudas D."/>
            <person name="Sun H."/>
            <person name="Yadav J.S."/>
            <person name="Pangilinan J."/>
            <person name="Larsson K.H."/>
            <person name="Matsuura K."/>
            <person name="Barry K."/>
            <person name="Labutti K."/>
            <person name="Kuo R."/>
            <person name="Ohm R.A."/>
            <person name="Bhattacharya S.S."/>
            <person name="Shirouzu T."/>
            <person name="Yoshinaga Y."/>
            <person name="Martin F.M."/>
            <person name="Grigoriev I.V."/>
            <person name="Hibbett D.S."/>
        </authorList>
    </citation>
    <scope>NUCLEOTIDE SEQUENCE [LARGE SCALE GENOMIC DNA]</scope>
    <source>
        <strain evidence="2 3">CBS 109695</strain>
    </source>
</reference>